<name>A0A252ANN7_9PROT</name>
<dbReference type="Proteomes" id="UP000194641">
    <property type="component" value="Unassembled WGS sequence"/>
</dbReference>
<sequence>MRVRMMDSNGDMQFGIGAAAFEQNTASAVGQLVQTRLMLWGGEWFADTTDGMPWRTQVLGEHTTSTYDAAVRARILDTTGVQKIRAYRSTLASRTLSIAANITTSFGSASVQASSG</sequence>
<comment type="caution">
    <text evidence="1">The sequence shown here is derived from an EMBL/GenBank/DDBJ whole genome shotgun (WGS) entry which is preliminary data.</text>
</comment>
<accession>A0A252ANN7</accession>
<dbReference type="Pfam" id="PF10934">
    <property type="entry name" value="Sheath_initiator"/>
    <property type="match status" value="1"/>
</dbReference>
<dbReference type="AlphaFoldDB" id="A0A252ANN7"/>
<reference evidence="2" key="1">
    <citation type="submission" date="2014-06" db="EMBL/GenBank/DDBJ databases">
        <authorList>
            <person name="Winans N.J."/>
            <person name="Newell P.D."/>
            <person name="Douglas A.E."/>
        </authorList>
    </citation>
    <scope>NUCLEOTIDE SEQUENCE [LARGE SCALE GENOMIC DNA]</scope>
</reference>
<proteinExistence type="predicted"/>
<evidence type="ECO:0000313" key="1">
    <source>
        <dbReference type="EMBL" id="OUI91416.1"/>
    </source>
</evidence>
<protein>
    <recommendedName>
        <fullName evidence="3">Bacteriophage protein</fullName>
    </recommendedName>
</protein>
<evidence type="ECO:0008006" key="3">
    <source>
        <dbReference type="Google" id="ProtNLM"/>
    </source>
</evidence>
<dbReference type="InterPro" id="IPR020288">
    <property type="entry name" value="Sheath_initiator"/>
</dbReference>
<organism evidence="1 2">
    <name type="scientific">Acetobacter indonesiensis</name>
    <dbReference type="NCBI Taxonomy" id="104101"/>
    <lineage>
        <taxon>Bacteria</taxon>
        <taxon>Pseudomonadati</taxon>
        <taxon>Pseudomonadota</taxon>
        <taxon>Alphaproteobacteria</taxon>
        <taxon>Acetobacterales</taxon>
        <taxon>Acetobacteraceae</taxon>
        <taxon>Acetobacter</taxon>
    </lineage>
</organism>
<dbReference type="EMBL" id="JOPA01000036">
    <property type="protein sequence ID" value="OUI91416.1"/>
    <property type="molecule type" value="Genomic_DNA"/>
</dbReference>
<evidence type="ECO:0000313" key="2">
    <source>
        <dbReference type="Proteomes" id="UP000194641"/>
    </source>
</evidence>
<gene>
    <name evidence="1" type="ORF">HK17_11500</name>
</gene>